<dbReference type="SMART" id="SM00387">
    <property type="entry name" value="HATPase_c"/>
    <property type="match status" value="1"/>
</dbReference>
<keyword evidence="4" id="KW-0418">Kinase</keyword>
<gene>
    <name evidence="7" type="ORF">GCM10011498_02370</name>
</gene>
<dbReference type="EC" id="2.7.13.3" evidence="2"/>
<dbReference type="InterPro" id="IPR005467">
    <property type="entry name" value="His_kinase_dom"/>
</dbReference>
<dbReference type="GO" id="GO:0030295">
    <property type="term" value="F:protein kinase activator activity"/>
    <property type="evidence" value="ECO:0007669"/>
    <property type="project" value="TreeGrafter"/>
</dbReference>
<dbReference type="Gene3D" id="3.30.565.10">
    <property type="entry name" value="Histidine kinase-like ATPase, C-terminal domain"/>
    <property type="match status" value="1"/>
</dbReference>
<evidence type="ECO:0000256" key="2">
    <source>
        <dbReference type="ARBA" id="ARBA00012438"/>
    </source>
</evidence>
<protein>
    <recommendedName>
        <fullName evidence="2">histidine kinase</fullName>
        <ecNumber evidence="2">2.7.13.3</ecNumber>
    </recommendedName>
</protein>
<dbReference type="GO" id="GO:0000156">
    <property type="term" value="F:phosphorelay response regulator activity"/>
    <property type="evidence" value="ECO:0007669"/>
    <property type="project" value="TreeGrafter"/>
</dbReference>
<keyword evidence="3" id="KW-0808">Transferase</keyword>
<evidence type="ECO:0000259" key="6">
    <source>
        <dbReference type="PROSITE" id="PS50109"/>
    </source>
</evidence>
<dbReference type="InterPro" id="IPR003594">
    <property type="entry name" value="HATPase_dom"/>
</dbReference>
<dbReference type="GO" id="GO:0007234">
    <property type="term" value="P:osmosensory signaling via phosphorelay pathway"/>
    <property type="evidence" value="ECO:0007669"/>
    <property type="project" value="TreeGrafter"/>
</dbReference>
<evidence type="ECO:0000313" key="8">
    <source>
        <dbReference type="Proteomes" id="UP000628017"/>
    </source>
</evidence>
<comment type="catalytic activity">
    <reaction evidence="1">
        <text>ATP + protein L-histidine = ADP + protein N-phospho-L-histidine.</text>
        <dbReference type="EC" id="2.7.13.3"/>
    </reaction>
</comment>
<organism evidence="7 8">
    <name type="scientific">Neptunicoccus cionae</name>
    <dbReference type="NCBI Taxonomy" id="2035344"/>
    <lineage>
        <taxon>Bacteria</taxon>
        <taxon>Pseudomonadati</taxon>
        <taxon>Pseudomonadota</taxon>
        <taxon>Alphaproteobacteria</taxon>
        <taxon>Rhodobacterales</taxon>
        <taxon>Paracoccaceae</taxon>
        <taxon>Neptunicoccus</taxon>
    </lineage>
</organism>
<dbReference type="AlphaFoldDB" id="A0A916QRF1"/>
<dbReference type="InterPro" id="IPR050351">
    <property type="entry name" value="BphY/WalK/GraS-like"/>
</dbReference>
<dbReference type="PANTHER" id="PTHR42878">
    <property type="entry name" value="TWO-COMPONENT HISTIDINE KINASE"/>
    <property type="match status" value="1"/>
</dbReference>
<feature type="domain" description="Histidine kinase" evidence="6">
    <location>
        <begin position="215"/>
        <end position="426"/>
    </location>
</feature>
<keyword evidence="5" id="KW-0472">Membrane</keyword>
<keyword evidence="5" id="KW-1133">Transmembrane helix</keyword>
<keyword evidence="8" id="KW-1185">Reference proteome</keyword>
<dbReference type="GO" id="GO:0000155">
    <property type="term" value="F:phosphorelay sensor kinase activity"/>
    <property type="evidence" value="ECO:0007669"/>
    <property type="project" value="InterPro"/>
</dbReference>
<sequence>MAVIAGLAVAALILAALTNWTAPRVERDLASELAAGMLTFEQELGYGGLIHNFKNYLLRPDETAYRDAAKKNVDRLFTELEGLSKLVQQLDMMLDFETTRRVINKYSLAIDRITALHGQGLAVTQIDERVRIDDSSAFENIEQVATAAREILAFRASEQASRTAGLIRSIFLLIGAFLVSVGIVFVFLITDRRRRARELTAAHNYADDLEDMARIATHDIRSPLKQIAFLVQEVITDCSENAGRLSLESREDLDLIRQRTLRIDALVEGTLGLMRTSALADRVEVVDLRVLVRSIVEIDAPPHLPVNIEGGDKIRVDKAKLTVVLRNLISNAVKHGTSANPNLLIRLVQKKQTVEISVEDNGPGIAEQHRERIFTLFATLDETGQDDDVAGIGLPMVRKIVRRLGGEIVVAGSTLGGAAFCVTLPR</sequence>
<dbReference type="InterPro" id="IPR036890">
    <property type="entry name" value="HATPase_C_sf"/>
</dbReference>
<dbReference type="SUPFAM" id="SSF55874">
    <property type="entry name" value="ATPase domain of HSP90 chaperone/DNA topoisomerase II/histidine kinase"/>
    <property type="match status" value="1"/>
</dbReference>
<evidence type="ECO:0000256" key="3">
    <source>
        <dbReference type="ARBA" id="ARBA00022679"/>
    </source>
</evidence>
<dbReference type="SUPFAM" id="SSF47384">
    <property type="entry name" value="Homodimeric domain of signal transducing histidine kinase"/>
    <property type="match status" value="1"/>
</dbReference>
<dbReference type="PROSITE" id="PS50109">
    <property type="entry name" value="HIS_KIN"/>
    <property type="match status" value="1"/>
</dbReference>
<evidence type="ECO:0000256" key="1">
    <source>
        <dbReference type="ARBA" id="ARBA00000085"/>
    </source>
</evidence>
<dbReference type="Pfam" id="PF02518">
    <property type="entry name" value="HATPase_c"/>
    <property type="match status" value="1"/>
</dbReference>
<dbReference type="InterPro" id="IPR036097">
    <property type="entry name" value="HisK_dim/P_sf"/>
</dbReference>
<evidence type="ECO:0000256" key="4">
    <source>
        <dbReference type="ARBA" id="ARBA00022777"/>
    </source>
</evidence>
<dbReference type="EMBL" id="BMKA01000001">
    <property type="protein sequence ID" value="GGA06212.1"/>
    <property type="molecule type" value="Genomic_DNA"/>
</dbReference>
<dbReference type="Proteomes" id="UP000628017">
    <property type="component" value="Unassembled WGS sequence"/>
</dbReference>
<evidence type="ECO:0000313" key="7">
    <source>
        <dbReference type="EMBL" id="GGA06212.1"/>
    </source>
</evidence>
<name>A0A916QRF1_9RHOB</name>
<dbReference type="PRINTS" id="PR00344">
    <property type="entry name" value="BCTRLSENSOR"/>
</dbReference>
<feature type="transmembrane region" description="Helical" evidence="5">
    <location>
        <begin position="170"/>
        <end position="189"/>
    </location>
</feature>
<reference evidence="7" key="2">
    <citation type="submission" date="2020-09" db="EMBL/GenBank/DDBJ databases">
        <authorList>
            <person name="Sun Q."/>
            <person name="Zhou Y."/>
        </authorList>
    </citation>
    <scope>NUCLEOTIDE SEQUENCE</scope>
    <source>
        <strain evidence="7">CGMCC 1.15880</strain>
    </source>
</reference>
<reference evidence="7" key="1">
    <citation type="journal article" date="2014" name="Int. J. Syst. Evol. Microbiol.">
        <title>Complete genome sequence of Corynebacterium casei LMG S-19264T (=DSM 44701T), isolated from a smear-ripened cheese.</title>
        <authorList>
            <consortium name="US DOE Joint Genome Institute (JGI-PGF)"/>
            <person name="Walter F."/>
            <person name="Albersmeier A."/>
            <person name="Kalinowski J."/>
            <person name="Ruckert C."/>
        </authorList>
    </citation>
    <scope>NUCLEOTIDE SEQUENCE</scope>
    <source>
        <strain evidence="7">CGMCC 1.15880</strain>
    </source>
</reference>
<evidence type="ECO:0000256" key="5">
    <source>
        <dbReference type="SAM" id="Phobius"/>
    </source>
</evidence>
<accession>A0A916QRF1</accession>
<keyword evidence="5" id="KW-0812">Transmembrane</keyword>
<proteinExistence type="predicted"/>
<dbReference type="PANTHER" id="PTHR42878:SF15">
    <property type="entry name" value="BACTERIOPHYTOCHROME"/>
    <property type="match status" value="1"/>
</dbReference>
<comment type="caution">
    <text evidence="7">The sequence shown here is derived from an EMBL/GenBank/DDBJ whole genome shotgun (WGS) entry which is preliminary data.</text>
</comment>
<dbReference type="InterPro" id="IPR004358">
    <property type="entry name" value="Sig_transdc_His_kin-like_C"/>
</dbReference>
<dbReference type="Gene3D" id="1.10.287.130">
    <property type="match status" value="1"/>
</dbReference>